<dbReference type="InterPro" id="IPR011050">
    <property type="entry name" value="Pectin_lyase_fold/virulence"/>
</dbReference>
<evidence type="ECO:0000313" key="2">
    <source>
        <dbReference type="EMBL" id="HEC77592.1"/>
    </source>
</evidence>
<evidence type="ECO:0000313" key="3">
    <source>
        <dbReference type="Proteomes" id="UP000885826"/>
    </source>
</evidence>
<keyword evidence="1" id="KW-0472">Membrane</keyword>
<evidence type="ECO:0000256" key="1">
    <source>
        <dbReference type="SAM" id="Phobius"/>
    </source>
</evidence>
<dbReference type="Proteomes" id="UP000885826">
    <property type="component" value="Unassembled WGS sequence"/>
</dbReference>
<dbReference type="Gene3D" id="2.60.40.4070">
    <property type="match status" value="1"/>
</dbReference>
<reference evidence="2" key="1">
    <citation type="journal article" date="2020" name="mSystems">
        <title>Genome- and Community-Level Interaction Insights into Carbon Utilization and Element Cycling Functions of Hydrothermarchaeota in Hydrothermal Sediment.</title>
        <authorList>
            <person name="Zhou Z."/>
            <person name="Liu Y."/>
            <person name="Xu W."/>
            <person name="Pan J."/>
            <person name="Luo Z.H."/>
            <person name="Li M."/>
        </authorList>
    </citation>
    <scope>NUCLEOTIDE SEQUENCE</scope>
    <source>
        <strain evidence="2">HyVt-388</strain>
    </source>
</reference>
<dbReference type="InterPro" id="IPR006626">
    <property type="entry name" value="PbH1"/>
</dbReference>
<dbReference type="InterPro" id="IPR012334">
    <property type="entry name" value="Pectin_lyas_fold"/>
</dbReference>
<dbReference type="InterPro" id="IPR026444">
    <property type="entry name" value="Secre_tail"/>
</dbReference>
<organism evidence="2 3">
    <name type="scientific">candidate division WOR-3 bacterium</name>
    <dbReference type="NCBI Taxonomy" id="2052148"/>
    <lineage>
        <taxon>Bacteria</taxon>
        <taxon>Bacteria division WOR-3</taxon>
    </lineage>
</organism>
<accession>A0A9C9JYZ9</accession>
<proteinExistence type="predicted"/>
<dbReference type="Gene3D" id="2.60.40.10">
    <property type="entry name" value="Immunoglobulins"/>
    <property type="match status" value="1"/>
</dbReference>
<protein>
    <submittedName>
        <fullName evidence="2">T9SS type A sorting domain-containing protein</fullName>
    </submittedName>
</protein>
<dbReference type="InterPro" id="IPR013783">
    <property type="entry name" value="Ig-like_fold"/>
</dbReference>
<name>A0A9C9JYZ9_UNCW3</name>
<feature type="transmembrane region" description="Helical" evidence="1">
    <location>
        <begin position="21"/>
        <end position="39"/>
    </location>
</feature>
<gene>
    <name evidence="2" type="ORF">ENI34_00430</name>
</gene>
<dbReference type="NCBIfam" id="TIGR04183">
    <property type="entry name" value="Por_Secre_tail"/>
    <property type="match status" value="1"/>
</dbReference>
<keyword evidence="1" id="KW-0812">Transmembrane</keyword>
<dbReference type="Gene3D" id="2.160.20.10">
    <property type="entry name" value="Single-stranded right-handed beta-helix, Pectin lyase-like"/>
    <property type="match status" value="1"/>
</dbReference>
<sequence>MKITSMLLQPDQDKVGFVKRTLLKTIISFIGGFFLWSVIHGSAAAATYTVTNTNDTGNGSLRWAMIQANTNPGADIINFNLPGAGVQTIYPLSQLPVLTDTAGVFIDGLSQPGASAGSNPPSSCTLMVEINGAHAGPAHGFWIFSSNNTIQGLVIDSFEQHGVRIQGTPSGAYGNVITLNFVGMDPSGTVIRRNGWNQSRYWGGIYIEVAADTVGFAFDNIIDMNLVSGNYAEGVGISSCPPGDVYNNQVFNNYIGTDYTGTQDCGNVHDGVYIGEGAHDNIIDGNLISGNDFEGVCVIGYPPLGWNSYANIITHNTIGLDINLTALPNTMDGVSIGQYGNIYQGGYASGNVIDSNTIACNGQNGVSVWEHQNTNANCDHNQITMNSIYNNGGLGIDLNDDGVTVNDNGDPDTGSNEEVNFPVINNARYFTTPSQTVIDGTIDIDTDPTQATIEVFKALADPSGYGEGQIYLGSTTADAVGNWSITVTGLNVGDDVTATTTDLNFNTSEFCQNIAVVLGIDEENSAAPPYVQTLIKSSPNPFSVKTVIRYSIPRTGRVKFSIYDISGKRVKVLKDEVCAPSDYSVCWDGADEHGEELPPGIYFCRLKTAESSITEKLIKTE</sequence>
<dbReference type="AlphaFoldDB" id="A0A9C9JYZ9"/>
<dbReference type="SUPFAM" id="SSF51126">
    <property type="entry name" value="Pectin lyase-like"/>
    <property type="match status" value="1"/>
</dbReference>
<dbReference type="EMBL" id="DRIG01000006">
    <property type="protein sequence ID" value="HEC77592.1"/>
    <property type="molecule type" value="Genomic_DNA"/>
</dbReference>
<keyword evidence="1" id="KW-1133">Transmembrane helix</keyword>
<dbReference type="SMART" id="SM00710">
    <property type="entry name" value="PbH1"/>
    <property type="match status" value="6"/>
</dbReference>
<comment type="caution">
    <text evidence="2">The sequence shown here is derived from an EMBL/GenBank/DDBJ whole genome shotgun (WGS) entry which is preliminary data.</text>
</comment>